<keyword evidence="4" id="KW-0158">Chromosome</keyword>
<dbReference type="GO" id="GO:0000278">
    <property type="term" value="P:mitotic cell cycle"/>
    <property type="evidence" value="ECO:0007669"/>
    <property type="project" value="TreeGrafter"/>
</dbReference>
<keyword evidence="6" id="KW-0132">Cell division</keyword>
<dbReference type="GO" id="GO:0007059">
    <property type="term" value="P:chromosome segregation"/>
    <property type="evidence" value="ECO:0007669"/>
    <property type="project" value="InterPro"/>
</dbReference>
<dbReference type="InterPro" id="IPR026762">
    <property type="entry name" value="Ska2"/>
</dbReference>
<feature type="domain" description="Ska2 N-terminal" evidence="15">
    <location>
        <begin position="133"/>
        <end position="246"/>
    </location>
</feature>
<comment type="caution">
    <text evidence="16">The sequence shown here is derived from an EMBL/GenBank/DDBJ whole genome shotgun (WGS) entry which is preliminary data.</text>
</comment>
<keyword evidence="11" id="KW-0131">Cell cycle</keyword>
<evidence type="ECO:0000256" key="5">
    <source>
        <dbReference type="ARBA" id="ARBA00022490"/>
    </source>
</evidence>
<protein>
    <recommendedName>
        <fullName evidence="13">Protein FAM33A</fullName>
    </recommendedName>
</protein>
<dbReference type="AlphaFoldDB" id="A0AAW1CDV0"/>
<dbReference type="Proteomes" id="UP001474421">
    <property type="component" value="Unassembled WGS sequence"/>
</dbReference>
<proteinExistence type="inferred from homology"/>
<evidence type="ECO:0000256" key="2">
    <source>
        <dbReference type="ARBA" id="ARBA00004629"/>
    </source>
</evidence>
<evidence type="ECO:0000256" key="10">
    <source>
        <dbReference type="ARBA" id="ARBA00023212"/>
    </source>
</evidence>
<keyword evidence="5" id="KW-0963">Cytoplasm</keyword>
<evidence type="ECO:0000313" key="16">
    <source>
        <dbReference type="EMBL" id="KAK9412550.1"/>
    </source>
</evidence>
<dbReference type="GO" id="GO:0005876">
    <property type="term" value="C:spindle microtubule"/>
    <property type="evidence" value="ECO:0007669"/>
    <property type="project" value="InterPro"/>
</dbReference>
<keyword evidence="7" id="KW-0493">Microtubule</keyword>
<keyword evidence="8" id="KW-0498">Mitosis</keyword>
<evidence type="ECO:0000256" key="13">
    <source>
        <dbReference type="ARBA" id="ARBA00029651"/>
    </source>
</evidence>
<dbReference type="GO" id="GO:0051301">
    <property type="term" value="P:cell division"/>
    <property type="evidence" value="ECO:0007669"/>
    <property type="project" value="UniProtKB-KW"/>
</dbReference>
<evidence type="ECO:0000256" key="14">
    <source>
        <dbReference type="SAM" id="MobiDB-lite"/>
    </source>
</evidence>
<accession>A0AAW1CDV0</accession>
<keyword evidence="17" id="KW-1185">Reference proteome</keyword>
<evidence type="ECO:0000256" key="7">
    <source>
        <dbReference type="ARBA" id="ARBA00022701"/>
    </source>
</evidence>
<evidence type="ECO:0000256" key="3">
    <source>
        <dbReference type="ARBA" id="ARBA00010684"/>
    </source>
</evidence>
<dbReference type="PANTHER" id="PTHR32017">
    <property type="entry name" value="SPINDLE AND KINETOCHORE-ASSOCIATED PROTEIN 2"/>
    <property type="match status" value="1"/>
</dbReference>
<evidence type="ECO:0000256" key="1">
    <source>
        <dbReference type="ARBA" id="ARBA00004186"/>
    </source>
</evidence>
<dbReference type="Pfam" id="PF16740">
    <property type="entry name" value="SKA2"/>
    <property type="match status" value="1"/>
</dbReference>
<evidence type="ECO:0000256" key="4">
    <source>
        <dbReference type="ARBA" id="ARBA00022454"/>
    </source>
</evidence>
<dbReference type="Gene3D" id="6.10.250.1380">
    <property type="match status" value="1"/>
</dbReference>
<dbReference type="GO" id="GO:0008017">
    <property type="term" value="F:microtubule binding"/>
    <property type="evidence" value="ECO:0007669"/>
    <property type="project" value="InterPro"/>
</dbReference>
<comment type="similarity">
    <text evidence="3">Belongs to the SKA2 family.</text>
</comment>
<evidence type="ECO:0000256" key="11">
    <source>
        <dbReference type="ARBA" id="ARBA00023306"/>
    </source>
</evidence>
<dbReference type="GO" id="GO:0000940">
    <property type="term" value="C:outer kinetochore"/>
    <property type="evidence" value="ECO:0007669"/>
    <property type="project" value="InterPro"/>
</dbReference>
<keyword evidence="9" id="KW-0995">Kinetochore</keyword>
<gene>
    <name evidence="16" type="ORF">NXF25_003725</name>
</gene>
<feature type="region of interest" description="Disordered" evidence="14">
    <location>
        <begin position="48"/>
        <end position="83"/>
    </location>
</feature>
<evidence type="ECO:0000259" key="15">
    <source>
        <dbReference type="Pfam" id="PF16740"/>
    </source>
</evidence>
<reference evidence="16 17" key="1">
    <citation type="journal article" date="2024" name="Proc. Natl. Acad. Sci. U.S.A.">
        <title>The genetic regulatory architecture and epigenomic basis for age-related changes in rattlesnake venom.</title>
        <authorList>
            <person name="Hogan M.P."/>
            <person name="Holding M.L."/>
            <person name="Nystrom G.S."/>
            <person name="Colston T.J."/>
            <person name="Bartlett D.A."/>
            <person name="Mason A.J."/>
            <person name="Ellsworth S.A."/>
            <person name="Rautsaw R.M."/>
            <person name="Lawrence K.C."/>
            <person name="Strickland J.L."/>
            <person name="He B."/>
            <person name="Fraser P."/>
            <person name="Margres M.J."/>
            <person name="Gilbert D.M."/>
            <person name="Gibbs H.L."/>
            <person name="Parkinson C.L."/>
            <person name="Rokyta D.R."/>
        </authorList>
    </citation>
    <scope>NUCLEOTIDE SEQUENCE [LARGE SCALE GENOMIC DNA]</scope>
    <source>
        <strain evidence="16">DRR0105</strain>
    </source>
</reference>
<sequence length="258" mass="29134">MQVLERQKLSFGLVSRADFLRDDPAQTTRAELPPWMRRATSERASCIASPNIQTPPEPIRAQHQSESTSARREEGGHHRAGPPLKIKSYAKGQWSAACWCPPANPASSAKKGAVPRGEGRMPPPEECQLFNMETAVTTLETMFQKAESDLDYIQTTLEFEMMKQLPNGLAKEENPLVLIQQLTVVKSRYKSLCEQLEKISAEQQESTRVVRATLAKTMRLVQEIQQQTGTEISPLSEEEQRAMQRLMYQTPENCPKEH</sequence>
<evidence type="ECO:0000256" key="12">
    <source>
        <dbReference type="ARBA" id="ARBA00023328"/>
    </source>
</evidence>
<evidence type="ECO:0000256" key="6">
    <source>
        <dbReference type="ARBA" id="ARBA00022618"/>
    </source>
</evidence>
<organism evidence="16 17">
    <name type="scientific">Crotalus adamanteus</name>
    <name type="common">Eastern diamondback rattlesnake</name>
    <dbReference type="NCBI Taxonomy" id="8729"/>
    <lineage>
        <taxon>Eukaryota</taxon>
        <taxon>Metazoa</taxon>
        <taxon>Chordata</taxon>
        <taxon>Craniata</taxon>
        <taxon>Vertebrata</taxon>
        <taxon>Euteleostomi</taxon>
        <taxon>Lepidosauria</taxon>
        <taxon>Squamata</taxon>
        <taxon>Bifurcata</taxon>
        <taxon>Unidentata</taxon>
        <taxon>Episquamata</taxon>
        <taxon>Toxicofera</taxon>
        <taxon>Serpentes</taxon>
        <taxon>Colubroidea</taxon>
        <taxon>Viperidae</taxon>
        <taxon>Crotalinae</taxon>
        <taxon>Crotalus</taxon>
    </lineage>
</organism>
<name>A0AAW1CDV0_CROAD</name>
<dbReference type="CDD" id="cd12955">
    <property type="entry name" value="SKA2"/>
    <property type="match status" value="1"/>
</dbReference>
<dbReference type="EMBL" id="JAOTOJ010000001">
    <property type="protein sequence ID" value="KAK9412550.1"/>
    <property type="molecule type" value="Genomic_DNA"/>
</dbReference>
<keyword evidence="10" id="KW-0206">Cytoskeleton</keyword>
<evidence type="ECO:0000313" key="17">
    <source>
        <dbReference type="Proteomes" id="UP001474421"/>
    </source>
</evidence>
<keyword evidence="12" id="KW-0137">Centromere</keyword>
<dbReference type="PANTHER" id="PTHR32017:SF3">
    <property type="entry name" value="SPINDLE AND KINETOCHORE-ASSOCIATED PROTEIN 2"/>
    <property type="match status" value="1"/>
</dbReference>
<dbReference type="InterPro" id="IPR042091">
    <property type="entry name" value="Ska2_N"/>
</dbReference>
<evidence type="ECO:0000256" key="9">
    <source>
        <dbReference type="ARBA" id="ARBA00022838"/>
    </source>
</evidence>
<comment type="subcellular location">
    <subcellularLocation>
        <location evidence="2">Chromosome</location>
        <location evidence="2">Centromere</location>
        <location evidence="2">Kinetochore</location>
    </subcellularLocation>
    <subcellularLocation>
        <location evidence="1">Cytoplasm</location>
        <location evidence="1">Cytoskeleton</location>
        <location evidence="1">Spindle</location>
    </subcellularLocation>
</comment>
<evidence type="ECO:0000256" key="8">
    <source>
        <dbReference type="ARBA" id="ARBA00022776"/>
    </source>
</evidence>